<keyword evidence="8" id="KW-0547">Nucleotide-binding</keyword>
<dbReference type="InterPro" id="IPR036291">
    <property type="entry name" value="NAD(P)-bd_dom_sf"/>
</dbReference>
<evidence type="ECO:0000256" key="1">
    <source>
        <dbReference type="ARBA" id="ARBA00005689"/>
    </source>
</evidence>
<evidence type="ECO:0000256" key="3">
    <source>
        <dbReference type="ARBA" id="ARBA00023002"/>
    </source>
</evidence>
<dbReference type="RefSeq" id="WP_135060224.1">
    <property type="nucleotide sequence ID" value="NZ_CP038254.1"/>
</dbReference>
<dbReference type="GO" id="GO:0000286">
    <property type="term" value="F:alanine dehydrogenase activity"/>
    <property type="evidence" value="ECO:0007669"/>
    <property type="project" value="UniProtKB-UniRule"/>
</dbReference>
<evidence type="ECO:0000313" key="12">
    <source>
        <dbReference type="Proteomes" id="UP000295517"/>
    </source>
</evidence>
<feature type="binding site" evidence="7">
    <location>
        <position position="75"/>
    </location>
    <ligand>
        <name>substrate</name>
    </ligand>
</feature>
<protein>
    <recommendedName>
        <fullName evidence="2 5">Alanine dehydrogenase</fullName>
        <ecNumber evidence="2 5">1.4.1.1</ecNumber>
    </recommendedName>
</protein>
<dbReference type="SMART" id="SM01003">
    <property type="entry name" value="AlaDh_PNT_N"/>
    <property type="match status" value="1"/>
</dbReference>
<dbReference type="InterPro" id="IPR008141">
    <property type="entry name" value="Ala_DH"/>
</dbReference>
<feature type="binding site" evidence="7">
    <location>
        <position position="15"/>
    </location>
    <ligand>
        <name>substrate</name>
    </ligand>
</feature>
<dbReference type="InterPro" id="IPR007886">
    <property type="entry name" value="AlaDH/PNT_N"/>
</dbReference>
<comment type="catalytic activity">
    <reaction evidence="5">
        <text>L-alanine + NAD(+) + H2O = pyruvate + NH4(+) + NADH + H(+)</text>
        <dbReference type="Rhea" id="RHEA:18405"/>
        <dbReference type="ChEBI" id="CHEBI:15361"/>
        <dbReference type="ChEBI" id="CHEBI:15377"/>
        <dbReference type="ChEBI" id="CHEBI:15378"/>
        <dbReference type="ChEBI" id="CHEBI:28938"/>
        <dbReference type="ChEBI" id="CHEBI:57540"/>
        <dbReference type="ChEBI" id="CHEBI:57945"/>
        <dbReference type="ChEBI" id="CHEBI:57972"/>
        <dbReference type="EC" id="1.4.1.1"/>
    </reaction>
</comment>
<dbReference type="FunFam" id="3.40.50.720:FF:000049">
    <property type="entry name" value="Alanine dehydrogenase"/>
    <property type="match status" value="1"/>
</dbReference>
<dbReference type="Pfam" id="PF05222">
    <property type="entry name" value="AlaDh_PNT_N"/>
    <property type="match status" value="1"/>
</dbReference>
<sequence length="371" mass="39222">MLVGVPKEIKSQENRVGLVPSSVREIVRAGSSVVIEKEAGLGIGISDEDFRVAGAEIVDTAEEIFARADLIIKVKEPQPVECKSLREGQTIFTYLHLAPDPQQTRLLKESGVTAIAYETVTQNDGGLPLLTPMSQVAGRMSIQAGAHCLEMAQGGSGVLLGGVPGVASANVVVIGGGVVGTNAVRMAMGMEAHVTVLDKSLPRLRELDFQFGSKLNTIYATVDSIEHYVTNADLVIGAVLVPGSAAPKLVTREMLKAMRPGSVVVDVAIDQGGCFETSHPTTHHEPTYVVENVVHYCVANMPGAVPRTSTFALNNATLPFIISLVTKGVKLALLSDGHLLNGLNVHKGMITHEAVARDLGYEYVTATDALS</sequence>
<name>A0AAX1EFP4_9GAMM</name>
<feature type="binding site" evidence="8">
    <location>
        <position position="203"/>
    </location>
    <ligand>
        <name>NAD(+)</name>
        <dbReference type="ChEBI" id="CHEBI:57540"/>
    </ligand>
</feature>
<dbReference type="Gene3D" id="3.40.50.720">
    <property type="entry name" value="NAD(P)-binding Rossmann-like Domain"/>
    <property type="match status" value="2"/>
</dbReference>
<keyword evidence="3 5" id="KW-0560">Oxidoreductase</keyword>
<accession>A0AAX1EFP4</accession>
<evidence type="ECO:0000256" key="4">
    <source>
        <dbReference type="ARBA" id="ARBA00023027"/>
    </source>
</evidence>
<feature type="binding site" evidence="8">
    <location>
        <position position="134"/>
    </location>
    <ligand>
        <name>NAD(+)</name>
        <dbReference type="ChEBI" id="CHEBI:57540"/>
    </ligand>
</feature>
<dbReference type="GO" id="GO:0005886">
    <property type="term" value="C:plasma membrane"/>
    <property type="evidence" value="ECO:0007669"/>
    <property type="project" value="TreeGrafter"/>
</dbReference>
<organism evidence="11 12">
    <name type="scientific">Legionella israelensis</name>
    <dbReference type="NCBI Taxonomy" id="454"/>
    <lineage>
        <taxon>Bacteria</taxon>
        <taxon>Pseudomonadati</taxon>
        <taxon>Pseudomonadota</taxon>
        <taxon>Gammaproteobacteria</taxon>
        <taxon>Legionellales</taxon>
        <taxon>Legionellaceae</taxon>
        <taxon>Legionella</taxon>
    </lineage>
</organism>
<feature type="binding site" evidence="8">
    <location>
        <position position="198"/>
    </location>
    <ligand>
        <name>NAD(+)</name>
        <dbReference type="ChEBI" id="CHEBI:57540"/>
    </ligand>
</feature>
<dbReference type="InterPro" id="IPR007698">
    <property type="entry name" value="AlaDH/PNT_NAD(H)-bd"/>
</dbReference>
<dbReference type="SMART" id="SM01002">
    <property type="entry name" value="AlaDh_PNT_C"/>
    <property type="match status" value="1"/>
</dbReference>
<evidence type="ECO:0000313" key="11">
    <source>
        <dbReference type="EMBL" id="QBR83931.1"/>
    </source>
</evidence>
<feature type="active site" description="Proton donor/acceptor" evidence="6">
    <location>
        <position position="270"/>
    </location>
</feature>
<evidence type="ECO:0000256" key="5">
    <source>
        <dbReference type="PIRNR" id="PIRNR000183"/>
    </source>
</evidence>
<gene>
    <name evidence="11" type="primary">ald</name>
    <name evidence="11" type="ORF">E3983_05960</name>
</gene>
<dbReference type="GO" id="GO:0042853">
    <property type="term" value="P:L-alanine catabolic process"/>
    <property type="evidence" value="ECO:0007669"/>
    <property type="project" value="InterPro"/>
</dbReference>
<evidence type="ECO:0000259" key="9">
    <source>
        <dbReference type="SMART" id="SM01002"/>
    </source>
</evidence>
<dbReference type="EC" id="1.4.1.1" evidence="2 5"/>
<feature type="domain" description="Alanine dehydrogenase/pyridine nucleotide transhydrogenase NAD(H)-binding" evidence="9">
    <location>
        <begin position="149"/>
        <end position="297"/>
    </location>
</feature>
<evidence type="ECO:0000256" key="2">
    <source>
        <dbReference type="ARBA" id="ARBA00012897"/>
    </source>
</evidence>
<dbReference type="PIRSF" id="PIRSF000183">
    <property type="entry name" value="Alanine_dh"/>
    <property type="match status" value="1"/>
</dbReference>
<comment type="similarity">
    <text evidence="1 5">Belongs to the AlaDH/PNT family.</text>
</comment>
<evidence type="ECO:0000256" key="7">
    <source>
        <dbReference type="PIRSR" id="PIRSR000183-2"/>
    </source>
</evidence>
<dbReference type="AlphaFoldDB" id="A0AAX1EFP4"/>
<dbReference type="GO" id="GO:0000166">
    <property type="term" value="F:nucleotide binding"/>
    <property type="evidence" value="ECO:0007669"/>
    <property type="project" value="UniProtKB-KW"/>
</dbReference>
<feature type="binding site" evidence="8">
    <location>
        <begin position="239"/>
        <end position="240"/>
    </location>
    <ligand>
        <name>NAD(+)</name>
        <dbReference type="ChEBI" id="CHEBI:57540"/>
    </ligand>
</feature>
<proteinExistence type="inferred from homology"/>
<feature type="domain" description="Alanine dehydrogenase/pyridine nucleotide transhydrogenase N-terminal" evidence="10">
    <location>
        <begin position="4"/>
        <end position="137"/>
    </location>
</feature>
<dbReference type="SUPFAM" id="SSF51735">
    <property type="entry name" value="NAD(P)-binding Rossmann-fold domains"/>
    <property type="match status" value="1"/>
</dbReference>
<dbReference type="PANTHER" id="PTHR42795">
    <property type="entry name" value="ALANINE DEHYDROGENASE"/>
    <property type="match status" value="1"/>
</dbReference>
<evidence type="ECO:0000256" key="6">
    <source>
        <dbReference type="PIRSR" id="PIRSR000183-1"/>
    </source>
</evidence>
<dbReference type="CDD" id="cd05305">
    <property type="entry name" value="L-AlaDH"/>
    <property type="match status" value="1"/>
</dbReference>
<dbReference type="PANTHER" id="PTHR42795:SF1">
    <property type="entry name" value="ALANINE DEHYDROGENASE"/>
    <property type="match status" value="1"/>
</dbReference>
<feature type="active site" description="Proton donor/acceptor" evidence="6">
    <location>
        <position position="96"/>
    </location>
</feature>
<dbReference type="EMBL" id="CP038254">
    <property type="protein sequence ID" value="QBR83931.1"/>
    <property type="molecule type" value="Genomic_DNA"/>
</dbReference>
<reference evidence="11 12" key="1">
    <citation type="submission" date="2019-03" db="EMBL/GenBank/DDBJ databases">
        <title>Diverse conjugative elements silence natural transformation in Legionella species.</title>
        <authorList>
            <person name="Durieux I."/>
            <person name="Ginevra C."/>
            <person name="Attaiech L."/>
            <person name="Picq K."/>
            <person name="Juan P.A."/>
            <person name="Jarraud S."/>
            <person name="Charpentier X."/>
        </authorList>
    </citation>
    <scope>NUCLEOTIDE SEQUENCE [LARGE SCALE GENOMIC DNA]</scope>
    <source>
        <strain evidence="11 12">HL-0427-4011</strain>
    </source>
</reference>
<evidence type="ECO:0000256" key="8">
    <source>
        <dbReference type="PIRSR" id="PIRSR000183-3"/>
    </source>
</evidence>
<dbReference type="Proteomes" id="UP000295517">
    <property type="component" value="Chromosome"/>
</dbReference>
<dbReference type="SUPFAM" id="SSF52283">
    <property type="entry name" value="Formate/glycerate dehydrogenase catalytic domain-like"/>
    <property type="match status" value="1"/>
</dbReference>
<dbReference type="Pfam" id="PF01262">
    <property type="entry name" value="AlaDh_PNT_C"/>
    <property type="match status" value="1"/>
</dbReference>
<evidence type="ECO:0000259" key="10">
    <source>
        <dbReference type="SMART" id="SM01003"/>
    </source>
</evidence>
<feature type="binding site" evidence="8">
    <location>
        <begin position="298"/>
        <end position="301"/>
    </location>
    <ligand>
        <name>NAD(+)</name>
        <dbReference type="ChEBI" id="CHEBI:57540"/>
    </ligand>
</feature>
<dbReference type="NCBIfam" id="TIGR00518">
    <property type="entry name" value="alaDH"/>
    <property type="match status" value="1"/>
</dbReference>
<feature type="binding site" evidence="8">
    <location>
        <begin position="267"/>
        <end position="270"/>
    </location>
    <ligand>
        <name>NAD(+)</name>
        <dbReference type="ChEBI" id="CHEBI:57540"/>
    </ligand>
</feature>
<keyword evidence="4 5" id="KW-0520">NAD</keyword>